<evidence type="ECO:0000256" key="11">
    <source>
        <dbReference type="ARBA" id="ARBA00022840"/>
    </source>
</evidence>
<dbReference type="SMART" id="SM00382">
    <property type="entry name" value="AAA"/>
    <property type="match status" value="2"/>
</dbReference>
<keyword evidence="15" id="KW-0325">Glycoprotein</keyword>
<dbReference type="InterPro" id="IPR003593">
    <property type="entry name" value="AAA+_ATPase"/>
</dbReference>
<evidence type="ECO:0000256" key="19">
    <source>
        <dbReference type="ARBA" id="ARBA00083139"/>
    </source>
</evidence>
<dbReference type="PANTHER" id="PTHR19229:SF36">
    <property type="entry name" value="ATP-BINDING CASSETTE SUB-FAMILY A MEMBER 2"/>
    <property type="match status" value="1"/>
</dbReference>
<evidence type="ECO:0000256" key="12">
    <source>
        <dbReference type="ARBA" id="ARBA00022967"/>
    </source>
</evidence>
<evidence type="ECO:0000256" key="20">
    <source>
        <dbReference type="SAM" id="MobiDB-lite"/>
    </source>
</evidence>
<evidence type="ECO:0000256" key="10">
    <source>
        <dbReference type="ARBA" id="ARBA00022753"/>
    </source>
</evidence>
<evidence type="ECO:0000259" key="22">
    <source>
        <dbReference type="PROSITE" id="PS50893"/>
    </source>
</evidence>
<feature type="transmembrane region" description="Helical" evidence="21">
    <location>
        <begin position="21"/>
        <end position="42"/>
    </location>
</feature>
<dbReference type="GO" id="GO:0016887">
    <property type="term" value="F:ATP hydrolysis activity"/>
    <property type="evidence" value="ECO:0007669"/>
    <property type="project" value="InterPro"/>
</dbReference>
<dbReference type="InterPro" id="IPR056264">
    <property type="entry name" value="R2_ABCA1-4-like"/>
</dbReference>
<dbReference type="GO" id="GO:0005765">
    <property type="term" value="C:lysosomal membrane"/>
    <property type="evidence" value="ECO:0007669"/>
    <property type="project" value="UniProtKB-SubCell"/>
</dbReference>
<evidence type="ECO:0000256" key="21">
    <source>
        <dbReference type="SAM" id="Phobius"/>
    </source>
</evidence>
<evidence type="ECO:0000256" key="13">
    <source>
        <dbReference type="ARBA" id="ARBA00022989"/>
    </source>
</evidence>
<dbReference type="EMBL" id="JBAMIC010000018">
    <property type="protein sequence ID" value="KAK7095527.1"/>
    <property type="molecule type" value="Genomic_DNA"/>
</dbReference>
<evidence type="ECO:0000256" key="17">
    <source>
        <dbReference type="ARBA" id="ARBA00059684"/>
    </source>
</evidence>
<comment type="similarity">
    <text evidence="3">Belongs to the ABC transporter superfamily. ABCA family.</text>
</comment>
<evidence type="ECO:0000313" key="23">
    <source>
        <dbReference type="EMBL" id="KAK7095527.1"/>
    </source>
</evidence>
<feature type="transmembrane region" description="Helical" evidence="21">
    <location>
        <begin position="997"/>
        <end position="1018"/>
    </location>
</feature>
<evidence type="ECO:0000313" key="24">
    <source>
        <dbReference type="Proteomes" id="UP001374579"/>
    </source>
</evidence>
<dbReference type="InterPro" id="IPR026082">
    <property type="entry name" value="ABCA"/>
</dbReference>
<keyword evidence="12" id="KW-1278">Translocase</keyword>
<dbReference type="InterPro" id="IPR027417">
    <property type="entry name" value="P-loop_NTPase"/>
</dbReference>
<evidence type="ECO:0000256" key="14">
    <source>
        <dbReference type="ARBA" id="ARBA00023136"/>
    </source>
</evidence>
<dbReference type="CDD" id="cd03263">
    <property type="entry name" value="ABC_subfamily_A"/>
    <property type="match status" value="2"/>
</dbReference>
<protein>
    <recommendedName>
        <fullName evidence="18">ATP-binding cassette sub-family A member 2</fullName>
    </recommendedName>
    <alternativeName>
        <fullName evidence="19">ATP-binding cassette transporter 2</fullName>
    </alternativeName>
</protein>
<evidence type="ECO:0000256" key="4">
    <source>
        <dbReference type="ARBA" id="ARBA00022448"/>
    </source>
</evidence>
<dbReference type="FunFam" id="3.40.50.300:FF:000612">
    <property type="entry name" value="ATP-binding cassette, sub-family A (ABC1), member 2"/>
    <property type="match status" value="1"/>
</dbReference>
<evidence type="ECO:0000256" key="1">
    <source>
        <dbReference type="ARBA" id="ARBA00004155"/>
    </source>
</evidence>
<feature type="transmembrane region" description="Helical" evidence="21">
    <location>
        <begin position="2001"/>
        <end position="2027"/>
    </location>
</feature>
<feature type="transmembrane region" description="Helical" evidence="21">
    <location>
        <begin position="1973"/>
        <end position="1995"/>
    </location>
</feature>
<comment type="function">
    <text evidence="17">Probable lipid transporter that modulates cholesterol sequestration in the late endosome/lysosome by regulating the intracellular sphingolipid metabolism, in turn participates in cholesterol homeostasis. May alter the transbilayer distribution of ceramide in the intraluminal membrane lipid bilayer, favoring its retention in the outer leaflet that results in increased acid ceramidase activity in the late endosome/lysosome, facilitating ceramide deacylation to sphingosine leading to the sequestration of free cholesterol in lysosomes. In addition regulates amyloid-beta production either by activating a signaling pathway that regulates amyloid precursor protein transcription through the modulation of sphingolipid metabolism or through its role in gamma-secretase processing of APP. May play a role in myelin formation.</text>
</comment>
<dbReference type="PROSITE" id="PS00211">
    <property type="entry name" value="ABC_TRANSPORTER_1"/>
    <property type="match status" value="1"/>
</dbReference>
<evidence type="ECO:0000256" key="18">
    <source>
        <dbReference type="ARBA" id="ARBA00068368"/>
    </source>
</evidence>
<feature type="transmembrane region" description="Helical" evidence="21">
    <location>
        <begin position="1891"/>
        <end position="1914"/>
    </location>
</feature>
<keyword evidence="11" id="KW-0067">ATP-binding</keyword>
<feature type="domain" description="ABC transporter" evidence="22">
    <location>
        <begin position="2150"/>
        <end position="2385"/>
    </location>
</feature>
<evidence type="ECO:0000256" key="2">
    <source>
        <dbReference type="ARBA" id="ARBA00004608"/>
    </source>
</evidence>
<dbReference type="Gene3D" id="3.40.50.300">
    <property type="entry name" value="P-loop containing nucleotide triphosphate hydrolases"/>
    <property type="match status" value="2"/>
</dbReference>
<keyword evidence="10" id="KW-0967">Endosome</keyword>
<evidence type="ECO:0000256" key="7">
    <source>
        <dbReference type="ARBA" id="ARBA00022692"/>
    </source>
</evidence>
<feature type="transmembrane region" description="Helical" evidence="21">
    <location>
        <begin position="854"/>
        <end position="876"/>
    </location>
</feature>
<feature type="transmembrane region" description="Helical" evidence="21">
    <location>
        <begin position="917"/>
        <end position="938"/>
    </location>
</feature>
<dbReference type="Pfam" id="PF23321">
    <property type="entry name" value="R1_ABCA1"/>
    <property type="match status" value="1"/>
</dbReference>
<feature type="region of interest" description="Disordered" evidence="20">
    <location>
        <begin position="510"/>
        <end position="539"/>
    </location>
</feature>
<feature type="transmembrane region" description="Helical" evidence="21">
    <location>
        <begin position="811"/>
        <end position="833"/>
    </location>
</feature>
<sequence length="2549" mass="286051">MGFFHQLRLLLWKNLTLKKRSPFVLLFEVFIPLVLFVILLLIRKKLPASPISASRYHAKPLPSAGLVSLLQMFCEGGQRDHHGFMNFSNSRATQKFLNQLQVVAESHNFFNPGFTPQEMDELPDLYRSVINDPAFLHDAFVNASDVNMEDVLRNENATEDFMTNTLGIPDVEVEALLHSSIHVKQVYRFLFGNDLNQSYLPLLRFRRSVPGGGGGGLPDLSSLSPDIFGPAAHTLLPPALLNTTSLPPALLNTTSLPTNGLGTILAAEFDGIFQYLKNSVSTQVSTEELIESVVRKLLENRALLGNGDMLTVLKLLLHTVESQGKAAILQPADFARLLKMALLSPQVLKAVACDKDTFTGLIVPAPPYNITQQQMDDLQQRLCALNTSQLTDLSSNLSAEIPDQEIIDILNLKPINLSATATKVEKFVDKVERFIQFQRELEELGKFVDMLPFQEPHPDSVNQTVVVDPTDNSTSPLGPDDPVTPTPNKHWKPSLLRIWSFMQTAVCGKEKEPKNKQGVNSPDAQGDEGDGGDDPIDIDSLRMSSRQKEMLGIIMHYLYSNPKILYAPNNTAADEVIKKANTTFQFIDSIGDYAREWLSISQELHDFLREPKTEHNLMAIKEMQSDLQKHKGFVWPLFAIPQLSPFLSEPIHNTTQYLHVLDMIDRAAREWLRLIHGISLNVFQGFESETEMVDFFLNKAYAQNISVIAGVAFENMLGEKELPPHVRYKIRQNATFITTTKNVRKQPWTPGPGPGVYRYYQFGFVWVQDMMDRAIVDIQAGRKVVEPGTYMQQFPYPCYVYDQFVFMIEHVMPLCLTISWVYSVAMLVQCIVYEKEHRLKEVMKMMGLSNAVHWCAWFLTTCLQMTATTAMLTTMLKVGKVLPHSDPSIIFIVLQVYAVAVICFSFLISVLYSKAKVAAACAGIIYFLSYVPYMYLAIKEDIANDKIPAAYKTAASLFSTTAFGLGAKYFAFYEEMGVGVQYSNINISPVEGDQYNLFMVIIMMVLDCLMYSILVWYIEHVHPGTYGLPKPWYFPFTKSYWCGGSMRSVEECPNPLNLCRRGNATFLSLMEEDQACAMGQQDPERARKFEPEPLHLPLGVCIDNLSKVYKPGRKVAVKQLSLNLYEGQITSFLGHNGAGKTTTMSMLSGLIPPSGGYATVYGYDIRTDMDIIRQSLGMCPQHNVLFDKFTVEEHLWFYAQLKGMADKDIQLETDRMIEDLGLPDKRHCRVDCLSGGMQRKLSVAIAFVGGSRTIILDEPTAGVDPYARRAIWDLLVKYKPGRTILLSTHHMDEADILGDRIAIMSNGQLKCVGSSMFLKNNIGDGYHLTLVKAEPEETQHQEEGQGEEDDVKLLDSHVKPKPQPSPCNAEVVGNFIQKHVPSAYVVSETQRELHYILPFQEAKKGNFRKLFQALDTSLPQLHVNSYGVMDTNLEEIFLKITEAACQEEEGAETESKPAAPDALSLDSVPTSPTSDPEVPSDNAASLNDLLEPNVRVVGGGTGGQGAEPNILHMEDLASADTRQNGAVPPPRQPPPMTSMNFTFDPSSSPRILLEGRGSHVLKPHLLLLNQFKAVIIKRFHYITRNWRSLFSQIILPAIFVAIAMTVALAAPSVDDLPPLELSTLQYYNVTQPRGHFVPFTSEQMSSGSKVNPDDAEAARLIESLQLASGIGASCVVEGNERDPSGRLNYNPACLWLRNKLDSSHIIDDLPDRNLSDDGYGSDSGYSSARYYPTCQCARDKSGYQCSSAAPQVAPAWRVITQDWLVNITGQHTEDYLLYTTYDKRLHRYGALSFGLVQKDIPENFGLSAPALYKTLAVRNVAKLWFNHKGYHSVPTFLNAINNAILRANLPHTKGGHLVNPAAYGITVINHPWNDTNNVLNTMDFVLEGSDVLISIFIIVAMSFVPASFVVFLVYERCTKAKHLQFVTGINPVMYWIGNYVWDMANYTIPAFMCIMILLIFQIPAYVSTSNLPAVVALFLMYGWSITPVMYPASFWFNEPSTAYICLIVINLFTGITCIVSSFLLEIFSYDKDLERVHNVLKIVFMMFPNYCLGRGLIELAFNEYKNEFYFKTGQYDLMMSPMEWELIPRLLVAMASIGLAFFFLTLLCEYRFFIGHRQPSGPQTPVQDEDHDVAAERKRVLKGNGKYDVLCLENLTKVYKTRKLGRHLAADRLCLGVPPGECFGLLGVNGAGKTTTFKMLTGDIVPSSGTAYLNGYSVLKDIKKVQQSIGYCPQFDSLYDELTAREHLQLYCRLRGVPPKDEKQVVEWALTKLGLTKYSDKLSGTYSGGNKRKLSTAIALIGHPPLIFMDEPTTGMDPHSRRFLWNLILSLIQDGRSVVLTSHSMEECEVLCTRLAIMVNGRFQCLGSTQHLKNKFGEGYTFSIRAAGPDYERNMRDILRFVQRHIPEATPKEQHYNLVQYEMKTRPVNLCHLFEHLEQAQRDLQVEDYSVSQNNLDNVFINFVKKQVEIVRDTEEPPQPQRRSWLGRSRALSALESLSNRRSAAGRMETGEDEASPNVSTDSLELSDGDDDMIQLDHADGNRLTLMPL</sequence>
<dbReference type="GO" id="GO:0140359">
    <property type="term" value="F:ABC-type transporter activity"/>
    <property type="evidence" value="ECO:0007669"/>
    <property type="project" value="InterPro"/>
</dbReference>
<evidence type="ECO:0000256" key="8">
    <source>
        <dbReference type="ARBA" id="ARBA00022737"/>
    </source>
</evidence>
<dbReference type="Pfam" id="PF12698">
    <property type="entry name" value="ABC2_membrane_3"/>
    <property type="match status" value="2"/>
</dbReference>
<evidence type="ECO:0000256" key="3">
    <source>
        <dbReference type="ARBA" id="ARBA00008869"/>
    </source>
</evidence>
<dbReference type="InterPro" id="IPR013525">
    <property type="entry name" value="ABC2_TM"/>
</dbReference>
<evidence type="ECO:0000256" key="9">
    <source>
        <dbReference type="ARBA" id="ARBA00022741"/>
    </source>
</evidence>
<evidence type="ECO:0000256" key="16">
    <source>
        <dbReference type="ARBA" id="ARBA00023228"/>
    </source>
</evidence>
<accession>A0AAN9AYI7</accession>
<keyword evidence="8" id="KW-0677">Repeat</keyword>
<dbReference type="Pfam" id="PF00005">
    <property type="entry name" value="ABC_tran"/>
    <property type="match status" value="2"/>
</dbReference>
<feature type="transmembrane region" description="Helical" evidence="21">
    <location>
        <begin position="2039"/>
        <end position="2057"/>
    </location>
</feature>
<dbReference type="FunFam" id="3.40.50.300:FF:000511">
    <property type="entry name" value="ATP-binding cassette, sub-family A (ABC1), member 2"/>
    <property type="match status" value="1"/>
</dbReference>
<comment type="subcellular location">
    <subcellularLocation>
        <location evidence="2">Endosome membrane</location>
    </subcellularLocation>
    <subcellularLocation>
        <location evidence="1">Lysosome membrane</location>
        <topology evidence="1">Multi-pass membrane protein</topology>
    </subcellularLocation>
</comment>
<dbReference type="GO" id="GO:0051247">
    <property type="term" value="P:positive regulation of protein metabolic process"/>
    <property type="evidence" value="ECO:0007669"/>
    <property type="project" value="UniProtKB-ARBA"/>
</dbReference>
<dbReference type="InterPro" id="IPR003439">
    <property type="entry name" value="ABC_transporter-like_ATP-bd"/>
</dbReference>
<keyword evidence="9" id="KW-0547">Nucleotide-binding</keyword>
<gene>
    <name evidence="23" type="ORF">V1264_006921</name>
</gene>
<dbReference type="GO" id="GO:0005524">
    <property type="term" value="F:ATP binding"/>
    <property type="evidence" value="ECO:0007669"/>
    <property type="project" value="UniProtKB-KW"/>
</dbReference>
<feature type="region of interest" description="Disordered" evidence="20">
    <location>
        <begin position="1447"/>
        <end position="1508"/>
    </location>
</feature>
<comment type="caution">
    <text evidence="23">The sequence shown here is derived from an EMBL/GenBank/DDBJ whole genome shotgun (WGS) entry which is preliminary data.</text>
</comment>
<name>A0AAN9AYI7_9CAEN</name>
<feature type="transmembrane region" description="Helical" evidence="21">
    <location>
        <begin position="2086"/>
        <end position="2108"/>
    </location>
</feature>
<evidence type="ECO:0000256" key="5">
    <source>
        <dbReference type="ARBA" id="ARBA00022481"/>
    </source>
</evidence>
<feature type="transmembrane region" description="Helical" evidence="21">
    <location>
        <begin position="888"/>
        <end position="910"/>
    </location>
</feature>
<organism evidence="23 24">
    <name type="scientific">Littorina saxatilis</name>
    <dbReference type="NCBI Taxonomy" id="31220"/>
    <lineage>
        <taxon>Eukaryota</taxon>
        <taxon>Metazoa</taxon>
        <taxon>Spiralia</taxon>
        <taxon>Lophotrochozoa</taxon>
        <taxon>Mollusca</taxon>
        <taxon>Gastropoda</taxon>
        <taxon>Caenogastropoda</taxon>
        <taxon>Littorinimorpha</taxon>
        <taxon>Littorinoidea</taxon>
        <taxon>Littorinidae</taxon>
        <taxon>Littorina</taxon>
    </lineage>
</organism>
<dbReference type="GO" id="GO:0010008">
    <property type="term" value="C:endosome membrane"/>
    <property type="evidence" value="ECO:0007669"/>
    <property type="project" value="UniProtKB-SubCell"/>
</dbReference>
<keyword evidence="14 21" id="KW-0472">Membrane</keyword>
<dbReference type="InterPro" id="IPR017871">
    <property type="entry name" value="ABC_transporter-like_CS"/>
</dbReference>
<keyword evidence="6" id="KW-0597">Phosphoprotein</keyword>
<proteinExistence type="inferred from homology"/>
<evidence type="ECO:0000256" key="6">
    <source>
        <dbReference type="ARBA" id="ARBA00022553"/>
    </source>
</evidence>
<feature type="domain" description="ABC transporter" evidence="22">
    <location>
        <begin position="1100"/>
        <end position="1331"/>
    </location>
</feature>
<dbReference type="PANTHER" id="PTHR19229">
    <property type="entry name" value="ATP-BINDING CASSETTE TRANSPORTER SUBFAMILY A ABCA"/>
    <property type="match status" value="1"/>
</dbReference>
<dbReference type="GO" id="GO:0005319">
    <property type="term" value="F:lipid transporter activity"/>
    <property type="evidence" value="ECO:0007669"/>
    <property type="project" value="TreeGrafter"/>
</dbReference>
<dbReference type="SUPFAM" id="SSF52540">
    <property type="entry name" value="P-loop containing nucleoside triphosphate hydrolases"/>
    <property type="match status" value="2"/>
</dbReference>
<dbReference type="Proteomes" id="UP001374579">
    <property type="component" value="Unassembled WGS sequence"/>
</dbReference>
<reference evidence="23 24" key="1">
    <citation type="submission" date="2024-02" db="EMBL/GenBank/DDBJ databases">
        <title>Chromosome-scale genome assembly of the rough periwinkle Littorina saxatilis.</title>
        <authorList>
            <person name="De Jode A."/>
            <person name="Faria R."/>
            <person name="Formenti G."/>
            <person name="Sims Y."/>
            <person name="Smith T.P."/>
            <person name="Tracey A."/>
            <person name="Wood J.M.D."/>
            <person name="Zagrodzka Z.B."/>
            <person name="Johannesson K."/>
            <person name="Butlin R.K."/>
            <person name="Leder E.H."/>
        </authorList>
    </citation>
    <scope>NUCLEOTIDE SEQUENCE [LARGE SCALE GENOMIC DNA]</scope>
    <source>
        <strain evidence="23">Snail1</strain>
        <tissue evidence="23">Muscle</tissue>
    </source>
</reference>
<feature type="region of interest" description="Disordered" evidence="20">
    <location>
        <begin position="2498"/>
        <end position="2532"/>
    </location>
</feature>
<keyword evidence="13 21" id="KW-1133">Transmembrane helix</keyword>
<keyword evidence="24" id="KW-1185">Reference proteome</keyword>
<keyword evidence="4" id="KW-0813">Transport</keyword>
<evidence type="ECO:0000256" key="15">
    <source>
        <dbReference type="ARBA" id="ARBA00023180"/>
    </source>
</evidence>
<keyword evidence="5" id="KW-0488">Methylation</keyword>
<dbReference type="PROSITE" id="PS50893">
    <property type="entry name" value="ABC_TRANSPORTER_2"/>
    <property type="match status" value="2"/>
</dbReference>
<keyword evidence="7 21" id="KW-0812">Transmembrane</keyword>
<dbReference type="GO" id="GO:0010556">
    <property type="term" value="P:regulation of macromolecule biosynthetic process"/>
    <property type="evidence" value="ECO:0007669"/>
    <property type="project" value="UniProtKB-ARBA"/>
</dbReference>
<keyword evidence="16" id="KW-0458">Lysosome</keyword>
<feature type="compositionally biased region" description="Acidic residues" evidence="20">
    <location>
        <begin position="525"/>
        <end position="537"/>
    </location>
</feature>
<feature type="transmembrane region" description="Helical" evidence="21">
    <location>
        <begin position="1947"/>
        <end position="1966"/>
    </location>
</feature>